<dbReference type="InParanoid" id="A0A1Z5S7M1"/>
<dbReference type="GO" id="GO:0047259">
    <property type="term" value="F:glucomannan 4-beta-mannosyltransferase activity"/>
    <property type="evidence" value="ECO:0007669"/>
    <property type="project" value="UniProtKB-EC"/>
</dbReference>
<dbReference type="GO" id="GO:0005794">
    <property type="term" value="C:Golgi apparatus"/>
    <property type="evidence" value="ECO:0000318"/>
    <property type="project" value="GO_Central"/>
</dbReference>
<keyword evidence="7 13" id="KW-0472">Membrane</keyword>
<evidence type="ECO:0000256" key="4">
    <source>
        <dbReference type="ARBA" id="ARBA00022692"/>
    </source>
</evidence>
<keyword evidence="4 13" id="KW-0812">Transmembrane</keyword>
<evidence type="ECO:0000256" key="2">
    <source>
        <dbReference type="ARBA" id="ARBA00022676"/>
    </source>
</evidence>
<feature type="domain" description="Glycosyltransferase 2-like" evidence="14">
    <location>
        <begin position="275"/>
        <end position="469"/>
    </location>
</feature>
<dbReference type="STRING" id="4558.A0A1Z5S7M1"/>
<evidence type="ECO:0000256" key="11">
    <source>
        <dbReference type="ARBA" id="ARBA00066505"/>
    </source>
</evidence>
<feature type="region of interest" description="Disordered" evidence="12">
    <location>
        <begin position="1"/>
        <end position="22"/>
    </location>
</feature>
<evidence type="ECO:0000256" key="7">
    <source>
        <dbReference type="ARBA" id="ARBA00023136"/>
    </source>
</evidence>
<evidence type="ECO:0000256" key="9">
    <source>
        <dbReference type="ARBA" id="ARBA00051800"/>
    </source>
</evidence>
<keyword evidence="3" id="KW-0808">Transferase</keyword>
<keyword evidence="2" id="KW-0328">Glycosyltransferase</keyword>
<dbReference type="InterPro" id="IPR001173">
    <property type="entry name" value="Glyco_trans_2-like"/>
</dbReference>
<evidence type="ECO:0000256" key="8">
    <source>
        <dbReference type="ARBA" id="ARBA00023316"/>
    </source>
</evidence>
<name>A0A1Z5S7M1_SORBI</name>
<evidence type="ECO:0000256" key="12">
    <source>
        <dbReference type="SAM" id="MobiDB-lite"/>
    </source>
</evidence>
<dbReference type="InterPro" id="IPR029044">
    <property type="entry name" value="Nucleotide-diphossugar_trans"/>
</dbReference>
<evidence type="ECO:0000313" key="15">
    <source>
        <dbReference type="EMBL" id="OQU91819.1"/>
    </source>
</evidence>
<organism evidence="15 16">
    <name type="scientific">Sorghum bicolor</name>
    <name type="common">Sorghum</name>
    <name type="synonym">Sorghum vulgare</name>
    <dbReference type="NCBI Taxonomy" id="4558"/>
    <lineage>
        <taxon>Eukaryota</taxon>
        <taxon>Viridiplantae</taxon>
        <taxon>Streptophyta</taxon>
        <taxon>Embryophyta</taxon>
        <taxon>Tracheophyta</taxon>
        <taxon>Spermatophyta</taxon>
        <taxon>Magnoliopsida</taxon>
        <taxon>Liliopsida</taxon>
        <taxon>Poales</taxon>
        <taxon>Poaceae</taxon>
        <taxon>PACMAD clade</taxon>
        <taxon>Panicoideae</taxon>
        <taxon>Andropogonodae</taxon>
        <taxon>Andropogoneae</taxon>
        <taxon>Sorghinae</taxon>
        <taxon>Sorghum</taxon>
    </lineage>
</organism>
<dbReference type="CDD" id="cd06437">
    <property type="entry name" value="CESA_CaSu_A2"/>
    <property type="match status" value="1"/>
</dbReference>
<proteinExistence type="inferred from homology"/>
<keyword evidence="16" id="KW-1185">Reference proteome</keyword>
<dbReference type="Proteomes" id="UP000000768">
    <property type="component" value="Chromosome 1"/>
</dbReference>
<dbReference type="Gene3D" id="3.90.550.10">
    <property type="entry name" value="Spore Coat Polysaccharide Biosynthesis Protein SpsA, Chain A"/>
    <property type="match status" value="1"/>
</dbReference>
<evidence type="ECO:0000259" key="14">
    <source>
        <dbReference type="Pfam" id="PF13632"/>
    </source>
</evidence>
<keyword evidence="6" id="KW-0333">Golgi apparatus</keyword>
<keyword evidence="5 13" id="KW-1133">Transmembrane helix</keyword>
<gene>
    <name evidence="15" type="ORF">SORBI_3001G252700</name>
</gene>
<dbReference type="OMA" id="RWEMFLT"/>
<comment type="catalytic activity">
    <reaction evidence="9">
        <text>GDP-mannose + (glucomannan)n = GDP + (glucomannan)n+1.</text>
        <dbReference type="EC" id="2.4.1.32"/>
    </reaction>
</comment>
<dbReference type="FunFam" id="3.90.550.10:FF:000015">
    <property type="entry name" value="Glucomannan 4-beta-mannosyltransferase 9"/>
    <property type="match status" value="1"/>
</dbReference>
<evidence type="ECO:0000313" key="16">
    <source>
        <dbReference type="Proteomes" id="UP000000768"/>
    </source>
</evidence>
<dbReference type="EMBL" id="CM000760">
    <property type="protein sequence ID" value="OQU91819.1"/>
    <property type="molecule type" value="Genomic_DNA"/>
</dbReference>
<dbReference type="PANTHER" id="PTHR32044:SF79">
    <property type="entry name" value="GLUCOMANNAN 4-BETA-MANNOSYLTRANSFERASE 2-RELATED"/>
    <property type="match status" value="1"/>
</dbReference>
<evidence type="ECO:0000256" key="3">
    <source>
        <dbReference type="ARBA" id="ARBA00022679"/>
    </source>
</evidence>
<feature type="transmembrane region" description="Helical" evidence="13">
    <location>
        <begin position="592"/>
        <end position="612"/>
    </location>
</feature>
<keyword evidence="8" id="KW-0961">Cell wall biogenesis/degradation</keyword>
<evidence type="ECO:0000256" key="6">
    <source>
        <dbReference type="ARBA" id="ARBA00023034"/>
    </source>
</evidence>
<feature type="transmembrane region" description="Helical" evidence="13">
    <location>
        <begin position="448"/>
        <end position="471"/>
    </location>
</feature>
<dbReference type="GO" id="GO:0000139">
    <property type="term" value="C:Golgi membrane"/>
    <property type="evidence" value="ECO:0007669"/>
    <property type="project" value="UniProtKB-SubCell"/>
</dbReference>
<dbReference type="SUPFAM" id="SSF53448">
    <property type="entry name" value="Nucleotide-diphospho-sugar transferases"/>
    <property type="match status" value="1"/>
</dbReference>
<comment type="subcellular location">
    <subcellularLocation>
        <location evidence="1">Golgi apparatus membrane</location>
        <topology evidence="1">Multi-pass membrane protein</topology>
    </subcellularLocation>
</comment>
<protein>
    <recommendedName>
        <fullName evidence="11">glucomannan 4-beta-mannosyltransferase</fullName>
        <ecNumber evidence="11">2.4.1.32</ecNumber>
    </recommendedName>
</protein>
<comment type="similarity">
    <text evidence="10">Belongs to the glycosyltransferase 2 family. Plant cellulose synthase-like A subfamily.</text>
</comment>
<dbReference type="GO" id="GO:0071555">
    <property type="term" value="P:cell wall organization"/>
    <property type="evidence" value="ECO:0007669"/>
    <property type="project" value="UniProtKB-KW"/>
</dbReference>
<evidence type="ECO:0000256" key="5">
    <source>
        <dbReference type="ARBA" id="ARBA00022989"/>
    </source>
</evidence>
<dbReference type="Pfam" id="PF13632">
    <property type="entry name" value="Glyco_trans_2_3"/>
    <property type="match status" value="1"/>
</dbReference>
<dbReference type="EC" id="2.4.1.32" evidence="11"/>
<accession>A0A1Z5S7M1</accession>
<sequence length="618" mass="69995">MVSLLHSEPPTKHRARVRPGNFPHIRPIQNVLAPPLPGPGWLGVAAHHRPQLPPVPPIPFKKAQADESCCTRPHAHPSAWLFRSVRSKQGTPIQFQMAEAWAVAALTAAAWALRAAVWACLAASAMLVAEAAYMGLASLVAAMLWRWRRLDERYRWEPMPMPVPGSGAGGRDDVEAAADFPMVLVQIPMYNEREVYKLSIAAACALTWPPDRIVIQVLDDSTDPIIKELVELECQDWATKKINIKYEVRDNRKGYKAGALKKGMEHIYAKQCDFVAIFDADFQPEPDFLLKTIPFLVHNPKIALVQARWEFVNYDVCLMTRIQKMSLDYHFKVEQESGSFVYSFFGFNGTAGVWRVSAINQSGGWKDRTTVEDMDLAVRAGLKGWEFLYVGDIRVKSELPSTFKAYRHQQHRWTCGAANLFRKMAWEIITNKEVSIWKKHHLLYSFFFVRRVIAPLVTFLFYCVVIPLSAMVPGVSIPLWGLVYIPTAITCMNAIRNPGSLHLMPFWILFENVMSMHRMRAAVTGLLETARANDWVVTEKVGDLVKDDLDVPLLEPVKPTECVERIYFPELLLALLLLICASYDFVLGSHKYYLYLYLQAFAYVVMGFGFVGTKTPCS</sequence>
<evidence type="ECO:0000256" key="10">
    <source>
        <dbReference type="ARBA" id="ARBA00060879"/>
    </source>
</evidence>
<reference evidence="15 16" key="1">
    <citation type="journal article" date="2009" name="Nature">
        <title>The Sorghum bicolor genome and the diversification of grasses.</title>
        <authorList>
            <person name="Paterson A.H."/>
            <person name="Bowers J.E."/>
            <person name="Bruggmann R."/>
            <person name="Dubchak I."/>
            <person name="Grimwood J."/>
            <person name="Gundlach H."/>
            <person name="Haberer G."/>
            <person name="Hellsten U."/>
            <person name="Mitros T."/>
            <person name="Poliakov A."/>
            <person name="Schmutz J."/>
            <person name="Spannagl M."/>
            <person name="Tang H."/>
            <person name="Wang X."/>
            <person name="Wicker T."/>
            <person name="Bharti A.K."/>
            <person name="Chapman J."/>
            <person name="Feltus F.A."/>
            <person name="Gowik U."/>
            <person name="Grigoriev I.V."/>
            <person name="Lyons E."/>
            <person name="Maher C.A."/>
            <person name="Martis M."/>
            <person name="Narechania A."/>
            <person name="Otillar R.P."/>
            <person name="Penning B.W."/>
            <person name="Salamov A.A."/>
            <person name="Wang Y."/>
            <person name="Zhang L."/>
            <person name="Carpita N.C."/>
            <person name="Freeling M."/>
            <person name="Gingle A.R."/>
            <person name="Hash C.T."/>
            <person name="Keller B."/>
            <person name="Klein P."/>
            <person name="Kresovich S."/>
            <person name="McCann M.C."/>
            <person name="Ming R."/>
            <person name="Peterson D.G."/>
            <person name="Mehboob-ur-Rahman"/>
            <person name="Ware D."/>
            <person name="Westhoff P."/>
            <person name="Mayer K.F."/>
            <person name="Messing J."/>
            <person name="Rokhsar D.S."/>
        </authorList>
    </citation>
    <scope>NUCLEOTIDE SEQUENCE [LARGE SCALE GENOMIC DNA]</scope>
    <source>
        <strain evidence="16">cv. BTx623</strain>
    </source>
</reference>
<dbReference type="PANTHER" id="PTHR32044">
    <property type="entry name" value="GLUCOMANNAN 4-BETA-MANNOSYLTRANSFERASE 9"/>
    <property type="match status" value="1"/>
</dbReference>
<dbReference type="GO" id="GO:0051753">
    <property type="term" value="F:mannan synthase activity"/>
    <property type="evidence" value="ECO:0000318"/>
    <property type="project" value="GO_Central"/>
</dbReference>
<dbReference type="AlphaFoldDB" id="A0A1Z5S7M1"/>
<feature type="transmembrane region" description="Helical" evidence="13">
    <location>
        <begin position="566"/>
        <end position="586"/>
    </location>
</feature>
<evidence type="ECO:0000256" key="13">
    <source>
        <dbReference type="SAM" id="Phobius"/>
    </source>
</evidence>
<reference evidence="16" key="2">
    <citation type="journal article" date="2018" name="Plant J.">
        <title>The Sorghum bicolor reference genome: improved assembly, gene annotations, a transcriptome atlas, and signatures of genome organization.</title>
        <authorList>
            <person name="McCormick R.F."/>
            <person name="Truong S.K."/>
            <person name="Sreedasyam A."/>
            <person name="Jenkins J."/>
            <person name="Shu S."/>
            <person name="Sims D."/>
            <person name="Kennedy M."/>
            <person name="Amirebrahimi M."/>
            <person name="Weers B.D."/>
            <person name="McKinley B."/>
            <person name="Mattison A."/>
            <person name="Morishige D.T."/>
            <person name="Grimwood J."/>
            <person name="Schmutz J."/>
            <person name="Mullet J.E."/>
        </authorList>
    </citation>
    <scope>NUCLEOTIDE SEQUENCE [LARGE SCALE GENOMIC DNA]</scope>
    <source>
        <strain evidence="16">cv. BTx623</strain>
    </source>
</reference>
<evidence type="ECO:0000256" key="1">
    <source>
        <dbReference type="ARBA" id="ARBA00004653"/>
    </source>
</evidence>
<dbReference type="FunCoup" id="A0A1Z5S7M1">
    <property type="interactions" value="12"/>
</dbReference>
<dbReference type="Gramene" id="OQU91819">
    <property type="protein sequence ID" value="OQU91819"/>
    <property type="gene ID" value="SORBI_3001G252700"/>
</dbReference>